<accession>A0A6G0VMH1</accession>
<protein>
    <submittedName>
        <fullName evidence="1">Protein ALP1-like</fullName>
    </submittedName>
</protein>
<feature type="non-terminal residue" evidence="1">
    <location>
        <position position="1"/>
    </location>
</feature>
<feature type="non-terminal residue" evidence="1">
    <location>
        <position position="43"/>
    </location>
</feature>
<proteinExistence type="predicted"/>
<dbReference type="EMBL" id="VUJU01014478">
    <property type="protein sequence ID" value="KAF0701991.1"/>
    <property type="molecule type" value="Genomic_DNA"/>
</dbReference>
<reference evidence="1 2" key="1">
    <citation type="submission" date="2019-08" db="EMBL/GenBank/DDBJ databases">
        <title>Whole genome of Aphis craccivora.</title>
        <authorList>
            <person name="Voronova N.V."/>
            <person name="Shulinski R.S."/>
            <person name="Bandarenka Y.V."/>
            <person name="Zhorov D.G."/>
            <person name="Warner D."/>
        </authorList>
    </citation>
    <scope>NUCLEOTIDE SEQUENCE [LARGE SCALE GENOMIC DNA]</scope>
    <source>
        <strain evidence="1">180601</strain>
        <tissue evidence="1">Whole Body</tissue>
    </source>
</reference>
<dbReference type="OrthoDB" id="6580191at2759"/>
<gene>
    <name evidence="1" type="ORF">FWK35_00034051</name>
</gene>
<organism evidence="1 2">
    <name type="scientific">Aphis craccivora</name>
    <name type="common">Cowpea aphid</name>
    <dbReference type="NCBI Taxonomy" id="307492"/>
    <lineage>
        <taxon>Eukaryota</taxon>
        <taxon>Metazoa</taxon>
        <taxon>Ecdysozoa</taxon>
        <taxon>Arthropoda</taxon>
        <taxon>Hexapoda</taxon>
        <taxon>Insecta</taxon>
        <taxon>Pterygota</taxon>
        <taxon>Neoptera</taxon>
        <taxon>Paraneoptera</taxon>
        <taxon>Hemiptera</taxon>
        <taxon>Sternorrhyncha</taxon>
        <taxon>Aphidomorpha</taxon>
        <taxon>Aphidoidea</taxon>
        <taxon>Aphididae</taxon>
        <taxon>Aphidini</taxon>
        <taxon>Aphis</taxon>
        <taxon>Aphis</taxon>
    </lineage>
</organism>
<evidence type="ECO:0000313" key="1">
    <source>
        <dbReference type="EMBL" id="KAF0701991.1"/>
    </source>
</evidence>
<dbReference type="Proteomes" id="UP000478052">
    <property type="component" value="Unassembled WGS sequence"/>
</dbReference>
<sequence length="43" mass="4823">IFRFLATGDSFQTIAFSFRLGHSTVHNIVKDVCVAIIDKLLVE</sequence>
<name>A0A6G0VMH1_APHCR</name>
<comment type="caution">
    <text evidence="1">The sequence shown here is derived from an EMBL/GenBank/DDBJ whole genome shotgun (WGS) entry which is preliminary data.</text>
</comment>
<dbReference type="AlphaFoldDB" id="A0A6G0VMH1"/>
<evidence type="ECO:0000313" key="2">
    <source>
        <dbReference type="Proteomes" id="UP000478052"/>
    </source>
</evidence>
<keyword evidence="2" id="KW-1185">Reference proteome</keyword>